<sequence>MSLARAIGRKLRDDTLHALLAPYRAYDRGRTAIWQVRTGRRSVLDLAKTLFATCGAAALVVVLMFPIYWIFTASLSQGASLIQSDGVFADPATYNLDAYRWLLFESDFFFVDGEWGYPAIAYGTGGLIPIGIQFVGGEPGVLFNSLTVVIVTIITAMAMIIPGAYALSRRAFTGRTKLLYFYILFTQVGSGLSIATLIALLALFTNFGLTNNLIVLGIFYGAGAIPFNTWLLKTYMDNIPVSYEEAAIVDGASRFDVMREVILPLCKPGLAAITIFVWLAGWNEFIIAQTLLRPENYTLSVEVYSLATSGRFETPWTEFAAFAILFALPVALIYFFAQRYVESGLSFGGMEG</sequence>
<proteinExistence type="inferred from homology"/>
<keyword evidence="12" id="KW-1185">Reference proteome</keyword>
<feature type="transmembrane region" description="Helical" evidence="9">
    <location>
        <begin position="213"/>
        <end position="232"/>
    </location>
</feature>
<dbReference type="GO" id="GO:0005886">
    <property type="term" value="C:plasma membrane"/>
    <property type="evidence" value="ECO:0007669"/>
    <property type="project" value="UniProtKB-SubCell"/>
</dbReference>
<evidence type="ECO:0000256" key="9">
    <source>
        <dbReference type="RuleBase" id="RU363032"/>
    </source>
</evidence>
<keyword evidence="7 9" id="KW-1133">Transmembrane helix</keyword>
<dbReference type="CDD" id="cd06261">
    <property type="entry name" value="TM_PBP2"/>
    <property type="match status" value="1"/>
</dbReference>
<dbReference type="GO" id="GO:0055085">
    <property type="term" value="P:transmembrane transport"/>
    <property type="evidence" value="ECO:0007669"/>
    <property type="project" value="InterPro"/>
</dbReference>
<evidence type="ECO:0000256" key="5">
    <source>
        <dbReference type="ARBA" id="ARBA00022597"/>
    </source>
</evidence>
<dbReference type="InterPro" id="IPR035906">
    <property type="entry name" value="MetI-like_sf"/>
</dbReference>
<evidence type="ECO:0000256" key="6">
    <source>
        <dbReference type="ARBA" id="ARBA00022692"/>
    </source>
</evidence>
<feature type="transmembrane region" description="Helical" evidence="9">
    <location>
        <begin position="261"/>
        <end position="281"/>
    </location>
</feature>
<protein>
    <submittedName>
        <fullName evidence="11">ABC-type transporter, integral membrane subunit</fullName>
    </submittedName>
</protein>
<dbReference type="eggNOG" id="arCOG00160">
    <property type="taxonomic scope" value="Archaea"/>
</dbReference>
<feature type="transmembrane region" description="Helical" evidence="9">
    <location>
        <begin position="319"/>
        <end position="337"/>
    </location>
</feature>
<keyword evidence="6 9" id="KW-0812">Transmembrane</keyword>
<dbReference type="GeneID" id="10799071"/>
<keyword evidence="5" id="KW-0762">Sugar transport</keyword>
<feature type="transmembrane region" description="Helical" evidence="9">
    <location>
        <begin position="146"/>
        <end position="167"/>
    </location>
</feature>
<dbReference type="KEGG" id="hxa:Halxa_4130"/>
<dbReference type="RefSeq" id="WP_013881620.1">
    <property type="nucleotide sequence ID" value="NC_015666.1"/>
</dbReference>
<dbReference type="PROSITE" id="PS50928">
    <property type="entry name" value="ABC_TM1"/>
    <property type="match status" value="1"/>
</dbReference>
<dbReference type="AlphaFoldDB" id="F8D4X3"/>
<gene>
    <name evidence="11" type="ordered locus">Halxa_4130</name>
</gene>
<evidence type="ECO:0000256" key="3">
    <source>
        <dbReference type="ARBA" id="ARBA00022448"/>
    </source>
</evidence>
<evidence type="ECO:0000259" key="10">
    <source>
        <dbReference type="PROSITE" id="PS50928"/>
    </source>
</evidence>
<keyword evidence="4" id="KW-1003">Cell membrane</keyword>
<dbReference type="PANTHER" id="PTHR32243:SF50">
    <property type="entry name" value="MALTOSE_MALTODEXTRIN TRANSPORT SYSTEM PERMEASE PROTEIN MALG"/>
    <property type="match status" value="1"/>
</dbReference>
<organism evidence="11 12">
    <name type="scientific">Halopiger xanaduensis (strain DSM 18323 / JCM 14033 / SH-6)</name>
    <dbReference type="NCBI Taxonomy" id="797210"/>
    <lineage>
        <taxon>Archaea</taxon>
        <taxon>Methanobacteriati</taxon>
        <taxon>Methanobacteriota</taxon>
        <taxon>Stenosarchaea group</taxon>
        <taxon>Halobacteria</taxon>
        <taxon>Halobacteriales</taxon>
        <taxon>Natrialbaceae</taxon>
        <taxon>Halopiger</taxon>
    </lineage>
</organism>
<dbReference type="EMBL" id="CP002839">
    <property type="protein sequence ID" value="AEH38734.1"/>
    <property type="molecule type" value="Genomic_DNA"/>
</dbReference>
<dbReference type="Gene3D" id="1.10.3720.10">
    <property type="entry name" value="MetI-like"/>
    <property type="match status" value="1"/>
</dbReference>
<dbReference type="Proteomes" id="UP000006794">
    <property type="component" value="Chromosome"/>
</dbReference>
<keyword evidence="8 9" id="KW-0472">Membrane</keyword>
<dbReference type="SUPFAM" id="SSF161098">
    <property type="entry name" value="MetI-like"/>
    <property type="match status" value="1"/>
</dbReference>
<feature type="transmembrane region" description="Helical" evidence="9">
    <location>
        <begin position="179"/>
        <end position="207"/>
    </location>
</feature>
<evidence type="ECO:0000313" key="12">
    <source>
        <dbReference type="Proteomes" id="UP000006794"/>
    </source>
</evidence>
<dbReference type="STRING" id="797210.Halxa_4130"/>
<evidence type="ECO:0000256" key="1">
    <source>
        <dbReference type="ARBA" id="ARBA00004651"/>
    </source>
</evidence>
<evidence type="ECO:0000256" key="4">
    <source>
        <dbReference type="ARBA" id="ARBA00022475"/>
    </source>
</evidence>
<evidence type="ECO:0000256" key="7">
    <source>
        <dbReference type="ARBA" id="ARBA00022989"/>
    </source>
</evidence>
<feature type="domain" description="ABC transmembrane type-1" evidence="10">
    <location>
        <begin position="142"/>
        <end position="337"/>
    </location>
</feature>
<evidence type="ECO:0000313" key="11">
    <source>
        <dbReference type="EMBL" id="AEH38734.1"/>
    </source>
</evidence>
<dbReference type="HOGENOM" id="CLU_016047_1_2_2"/>
<comment type="subcellular location">
    <subcellularLocation>
        <location evidence="1 9">Cell membrane</location>
        <topology evidence="1 9">Multi-pass membrane protein</topology>
    </subcellularLocation>
</comment>
<feature type="transmembrane region" description="Helical" evidence="9">
    <location>
        <begin position="50"/>
        <end position="71"/>
    </location>
</feature>
<reference evidence="11 12" key="1">
    <citation type="journal article" date="2012" name="Stand. Genomic Sci.">
        <title>Complete genome sequence of Halopiger xanaduensis type strain (SH-6(T)).</title>
        <authorList>
            <person name="Anderson I."/>
            <person name="Tindall B.J."/>
            <person name="Rohde M."/>
            <person name="Lucas S."/>
            <person name="Han J."/>
            <person name="Lapidus A."/>
            <person name="Cheng J.F."/>
            <person name="Goodwin L."/>
            <person name="Pitluck S."/>
            <person name="Peters L."/>
            <person name="Pati A."/>
            <person name="Mikhailova N."/>
            <person name="Pagani I."/>
            <person name="Teshima H."/>
            <person name="Han C."/>
            <person name="Tapia R."/>
            <person name="Land M."/>
            <person name="Woyke T."/>
            <person name="Klenk H.P."/>
            <person name="Kyrpides N."/>
            <person name="Ivanova N."/>
        </authorList>
    </citation>
    <scope>NUCLEOTIDE SEQUENCE [LARGE SCALE GENOMIC DNA]</scope>
    <source>
        <strain evidence="12">DSM 18323 / JCM 14033 / SH-6</strain>
    </source>
</reference>
<name>F8D4X3_HALXS</name>
<dbReference type="InterPro" id="IPR050901">
    <property type="entry name" value="BP-dep_ABC_trans_perm"/>
</dbReference>
<dbReference type="PANTHER" id="PTHR32243">
    <property type="entry name" value="MALTOSE TRANSPORT SYSTEM PERMEASE-RELATED"/>
    <property type="match status" value="1"/>
</dbReference>
<dbReference type="OrthoDB" id="45815at2157"/>
<evidence type="ECO:0000256" key="2">
    <source>
        <dbReference type="ARBA" id="ARBA00009047"/>
    </source>
</evidence>
<comment type="similarity">
    <text evidence="2">Belongs to the binding-protein-dependent transport system permease family. MalFG subfamily.</text>
</comment>
<accession>F8D4X3</accession>
<dbReference type="InterPro" id="IPR000515">
    <property type="entry name" value="MetI-like"/>
</dbReference>
<keyword evidence="3 9" id="KW-0813">Transport</keyword>
<dbReference type="Pfam" id="PF00528">
    <property type="entry name" value="BPD_transp_1"/>
    <property type="match status" value="1"/>
</dbReference>
<evidence type="ECO:0000256" key="8">
    <source>
        <dbReference type="ARBA" id="ARBA00023136"/>
    </source>
</evidence>